<name>A0AAU9ZQQ4_PHORO</name>
<organism evidence="1 2">
    <name type="scientific">Phodopus roborovskii</name>
    <name type="common">Roborovski's desert hamster</name>
    <name type="synonym">Cricetulus roborovskii</name>
    <dbReference type="NCBI Taxonomy" id="109678"/>
    <lineage>
        <taxon>Eukaryota</taxon>
        <taxon>Metazoa</taxon>
        <taxon>Chordata</taxon>
        <taxon>Craniata</taxon>
        <taxon>Vertebrata</taxon>
        <taxon>Euteleostomi</taxon>
        <taxon>Mammalia</taxon>
        <taxon>Eutheria</taxon>
        <taxon>Euarchontoglires</taxon>
        <taxon>Glires</taxon>
        <taxon>Rodentia</taxon>
        <taxon>Myomorpha</taxon>
        <taxon>Muroidea</taxon>
        <taxon>Cricetidae</taxon>
        <taxon>Cricetinae</taxon>
        <taxon>Phodopus</taxon>
    </lineage>
</organism>
<reference evidence="1" key="1">
    <citation type="submission" date="2022-06" db="EMBL/GenBank/DDBJ databases">
        <authorList>
            <person name="Andreotti S."/>
            <person name="Wyler E."/>
        </authorList>
    </citation>
    <scope>NUCLEOTIDE SEQUENCE</scope>
</reference>
<comment type="caution">
    <text evidence="1">The sequence shown here is derived from an EMBL/GenBank/DDBJ whole genome shotgun (WGS) entry which is preliminary data.</text>
</comment>
<accession>A0AAU9ZQQ4</accession>
<gene>
    <name evidence="1" type="primary">Phkb</name>
    <name evidence="1" type="ORF">PHOROB_LOCUS11021</name>
</gene>
<proteinExistence type="predicted"/>
<keyword evidence="2" id="KW-1185">Reference proteome</keyword>
<evidence type="ECO:0000313" key="1">
    <source>
        <dbReference type="EMBL" id="CAH6815180.1"/>
    </source>
</evidence>
<dbReference type="EMBL" id="CALSGD010001469">
    <property type="protein sequence ID" value="CAH6815180.1"/>
    <property type="molecule type" value="Genomic_DNA"/>
</dbReference>
<evidence type="ECO:0000313" key="2">
    <source>
        <dbReference type="Proteomes" id="UP001152836"/>
    </source>
</evidence>
<dbReference type="AlphaFoldDB" id="A0AAU9ZQQ4"/>
<protein>
    <submittedName>
        <fullName evidence="1">Phkb protein</fullName>
    </submittedName>
</protein>
<sequence length="36" mass="3712">MALSPDAAFSSPALLRSGFLCVPLAVLEHGLLSLKS</sequence>
<dbReference type="Proteomes" id="UP001152836">
    <property type="component" value="Unassembled WGS sequence"/>
</dbReference>